<accession>A0ABX0J0E8</accession>
<evidence type="ECO:0000256" key="3">
    <source>
        <dbReference type="ARBA" id="ARBA00023143"/>
    </source>
</evidence>
<evidence type="ECO:0000313" key="8">
    <source>
        <dbReference type="EMBL" id="NHN28377.1"/>
    </source>
</evidence>
<dbReference type="InterPro" id="IPR001444">
    <property type="entry name" value="Flag_bb_rod_N"/>
</dbReference>
<dbReference type="Pfam" id="PF22692">
    <property type="entry name" value="LlgE_F_G_D1"/>
    <property type="match status" value="1"/>
</dbReference>
<feature type="domain" description="Flagellar basal-body/hook protein C-terminal" evidence="6">
    <location>
        <begin position="232"/>
        <end position="274"/>
    </location>
</feature>
<comment type="subcellular location">
    <subcellularLocation>
        <location evidence="1 4">Bacterial flagellum basal body</location>
    </subcellularLocation>
</comment>
<evidence type="ECO:0000259" key="6">
    <source>
        <dbReference type="Pfam" id="PF06429"/>
    </source>
</evidence>
<keyword evidence="8" id="KW-0966">Cell projection</keyword>
<evidence type="ECO:0000259" key="5">
    <source>
        <dbReference type="Pfam" id="PF00460"/>
    </source>
</evidence>
<dbReference type="EMBL" id="JAAOIW010000001">
    <property type="protein sequence ID" value="NHN28377.1"/>
    <property type="molecule type" value="Genomic_DNA"/>
</dbReference>
<name>A0ABX0J0E8_9BACL</name>
<dbReference type="PANTHER" id="PTHR30435:SF1">
    <property type="entry name" value="FLAGELLAR HOOK PROTEIN FLGE"/>
    <property type="match status" value="1"/>
</dbReference>
<comment type="caution">
    <text evidence="8">The sequence shown here is derived from an EMBL/GenBank/DDBJ whole genome shotgun (WGS) entry which is preliminary data.</text>
</comment>
<dbReference type="Proteomes" id="UP001165962">
    <property type="component" value="Unassembled WGS sequence"/>
</dbReference>
<protein>
    <recommendedName>
        <fullName evidence="4">Flagellar hook protein FlgE</fullName>
    </recommendedName>
</protein>
<gene>
    <name evidence="8" type="ORF">G9U52_00870</name>
</gene>
<keyword evidence="9" id="KW-1185">Reference proteome</keyword>
<dbReference type="PANTHER" id="PTHR30435">
    <property type="entry name" value="FLAGELLAR PROTEIN"/>
    <property type="match status" value="1"/>
</dbReference>
<dbReference type="Pfam" id="PF00460">
    <property type="entry name" value="Flg_bb_rod"/>
    <property type="match status" value="1"/>
</dbReference>
<keyword evidence="8" id="KW-0282">Flagellum</keyword>
<reference evidence="8" key="1">
    <citation type="submission" date="2020-03" db="EMBL/GenBank/DDBJ databases">
        <title>Draft sequencing of Paenibacilllus sp. S3N08.</title>
        <authorList>
            <person name="Kim D.-U."/>
        </authorList>
    </citation>
    <scope>NUCLEOTIDE SEQUENCE</scope>
    <source>
        <strain evidence="8">S3N08</strain>
    </source>
</reference>
<dbReference type="InterPro" id="IPR020013">
    <property type="entry name" value="Flagellar_FlgE/F/G"/>
</dbReference>
<dbReference type="RefSeq" id="WP_166144776.1">
    <property type="nucleotide sequence ID" value="NZ_JAAOIW010000001.1"/>
</dbReference>
<evidence type="ECO:0000256" key="1">
    <source>
        <dbReference type="ARBA" id="ARBA00004117"/>
    </source>
</evidence>
<dbReference type="Pfam" id="PF06429">
    <property type="entry name" value="Flg_bbr_C"/>
    <property type="match status" value="1"/>
</dbReference>
<evidence type="ECO:0000259" key="7">
    <source>
        <dbReference type="Pfam" id="PF22692"/>
    </source>
</evidence>
<feature type="domain" description="Flagellar hook protein FlgE/F/G-like D1" evidence="7">
    <location>
        <begin position="97"/>
        <end position="165"/>
    </location>
</feature>
<dbReference type="InterPro" id="IPR053967">
    <property type="entry name" value="LlgE_F_G-like_D1"/>
</dbReference>
<keyword evidence="8" id="KW-0969">Cilium</keyword>
<sequence>MLRSLYSGVSGMRGFQTKLDVIGNNIANVNTVGFKGGRVMFKDILSQTVAGVSPSVDGTQGGVNAKQIGLGVSISAIDTIHTPGSAMTTNVVTDLRIDGDGFFAIKSNVDQVDPYLTRAGNFTIDANNQLVTSDGMFVTDSGGEIIDLDNIGVITAFSISSSGELVTVDDTGATNNSGVFIGVVKVPNPAGLEKVGGNMYRQSPNSNIGGITDAGLIGTANDAARGTGAIVSGQLEMSNVDLTAEFTEMIIAQRGFQSNARIITTSDEILQEVVGLKR</sequence>
<dbReference type="InterPro" id="IPR010930">
    <property type="entry name" value="Flg_bb/hook_C_dom"/>
</dbReference>
<evidence type="ECO:0000256" key="4">
    <source>
        <dbReference type="RuleBase" id="RU362116"/>
    </source>
</evidence>
<comment type="function">
    <text evidence="4">A flexible structure which links the flagellar filament to the drive apparatus in the basal body.</text>
</comment>
<dbReference type="SUPFAM" id="SSF117143">
    <property type="entry name" value="Flagellar hook protein flgE"/>
    <property type="match status" value="1"/>
</dbReference>
<proteinExistence type="inferred from homology"/>
<organism evidence="8 9">
    <name type="scientific">Paenibacillus agricola</name>
    <dbReference type="NCBI Taxonomy" id="2716264"/>
    <lineage>
        <taxon>Bacteria</taxon>
        <taxon>Bacillati</taxon>
        <taxon>Bacillota</taxon>
        <taxon>Bacilli</taxon>
        <taxon>Bacillales</taxon>
        <taxon>Paenibacillaceae</taxon>
        <taxon>Paenibacillus</taxon>
    </lineage>
</organism>
<evidence type="ECO:0000313" key="9">
    <source>
        <dbReference type="Proteomes" id="UP001165962"/>
    </source>
</evidence>
<keyword evidence="3 4" id="KW-0975">Bacterial flagellum</keyword>
<evidence type="ECO:0000256" key="2">
    <source>
        <dbReference type="ARBA" id="ARBA00009677"/>
    </source>
</evidence>
<comment type="similarity">
    <text evidence="2 4">Belongs to the flagella basal body rod proteins family.</text>
</comment>
<feature type="domain" description="Flagellar basal body rod protein N-terminal" evidence="5">
    <location>
        <begin position="5"/>
        <end position="35"/>
    </location>
</feature>
<dbReference type="InterPro" id="IPR037925">
    <property type="entry name" value="FlgE/F/G-like"/>
</dbReference>
<dbReference type="NCBIfam" id="TIGR03506">
    <property type="entry name" value="FlgEFG_subfam"/>
    <property type="match status" value="2"/>
</dbReference>